<dbReference type="SUPFAM" id="SSF55961">
    <property type="entry name" value="Bet v1-like"/>
    <property type="match status" value="1"/>
</dbReference>
<sequence length="489" mass="54331">MLHTLDERITVKRKLADCFAYLRDFSTIEQWDPSVFSAHKLTAGPIAIGCQYQLELKMPGGQQIAMRYTQLAIKEQKLLVLEGRGANFTALDTLHFKAITADTTEIHYRAELNFQGLSSPAYSLLKPILNRIGKNAARGLKQALEIPDTPKQRLKDRISDHLLLPAALNFGRRGYLRQARKSHANRLDGKVIAITGPTAGLGLSAASELSRLGATLILIGRDNSRLIQSAKQIMDFSGCRKNQLSRYETDFSDLNDTANIGRQISAEHPCIDVLINNAGALFNEREVSNEGFERSIAVNFLAPILLTKVLSPSLHKDSRVINVVSGGLYTQGLALEDMQFCKPPYNGSKAYARAKRALLTMSEHTETAAIVHNMHPGWAATPGLAKSLPAFNKALSPLLRDSRMGADTMVWLASAPELANYRQTKLWFDRHVHTDAVLPGTRSTKSDIEKLRQWSNDALFKYLKPKEHGQFPTQESADFQFLSRVKGVN</sequence>
<protein>
    <recommendedName>
        <fullName evidence="3">Fatty acyl-CoA reductase</fullName>
    </recommendedName>
</protein>
<dbReference type="Gene3D" id="3.40.50.720">
    <property type="entry name" value="NAD(P)-binding Rossmann-like Domain"/>
    <property type="match status" value="1"/>
</dbReference>
<dbReference type="STRING" id="1470434.AZF00_17280"/>
<evidence type="ECO:0000313" key="2">
    <source>
        <dbReference type="Proteomes" id="UP000074119"/>
    </source>
</evidence>
<dbReference type="InterPro" id="IPR036291">
    <property type="entry name" value="NAD(P)-bd_dom_sf"/>
</dbReference>
<dbReference type="Proteomes" id="UP000074119">
    <property type="component" value="Chromosome"/>
</dbReference>
<gene>
    <name evidence="1" type="ORF">AZF00_17280</name>
</gene>
<dbReference type="Pfam" id="PF10604">
    <property type="entry name" value="Polyketide_cyc2"/>
    <property type="match status" value="1"/>
</dbReference>
<evidence type="ECO:0008006" key="3">
    <source>
        <dbReference type="Google" id="ProtNLM"/>
    </source>
</evidence>
<organism evidence="1 2">
    <name type="scientific">Zhongshania aliphaticivorans</name>
    <dbReference type="NCBI Taxonomy" id="1470434"/>
    <lineage>
        <taxon>Bacteria</taxon>
        <taxon>Pseudomonadati</taxon>
        <taxon>Pseudomonadota</taxon>
        <taxon>Gammaproteobacteria</taxon>
        <taxon>Cellvibrionales</taxon>
        <taxon>Spongiibacteraceae</taxon>
        <taxon>Zhongshania</taxon>
    </lineage>
</organism>
<dbReference type="Gene3D" id="3.30.530.20">
    <property type="match status" value="1"/>
</dbReference>
<name>A0A127M9T7_9GAMM</name>
<dbReference type="InterPro" id="IPR019587">
    <property type="entry name" value="Polyketide_cyclase/dehydratase"/>
</dbReference>
<dbReference type="AlphaFoldDB" id="A0A127M9T7"/>
<reference evidence="1 2" key="1">
    <citation type="submission" date="2015-12" db="EMBL/GenBank/DDBJ databases">
        <authorList>
            <person name="Shamseldin A."/>
            <person name="Moawad H."/>
            <person name="Abd El-Rahim W.M."/>
            <person name="Sadowsky M.J."/>
        </authorList>
    </citation>
    <scope>NUCLEOTIDE SEQUENCE [LARGE SCALE GENOMIC DNA]</scope>
    <source>
        <strain evidence="1 2">SM2</strain>
    </source>
</reference>
<dbReference type="EMBL" id="CP014544">
    <property type="protein sequence ID" value="AMO69945.1"/>
    <property type="molecule type" value="Genomic_DNA"/>
</dbReference>
<dbReference type="InterPro" id="IPR023393">
    <property type="entry name" value="START-like_dom_sf"/>
</dbReference>
<dbReference type="Pfam" id="PF00106">
    <property type="entry name" value="adh_short"/>
    <property type="match status" value="1"/>
</dbReference>
<dbReference type="PANTHER" id="PTHR44656">
    <property type="entry name" value="DEHYDROGENASE/REDUCTASE SDR FAMILY MEMBER 12"/>
    <property type="match status" value="1"/>
</dbReference>
<dbReference type="PRINTS" id="PR00081">
    <property type="entry name" value="GDHRDH"/>
</dbReference>
<dbReference type="PANTHER" id="PTHR44656:SF7">
    <property type="entry name" value="DEHYDROGENASE_REDUCTASE SDR FAMILY MEMBER 12"/>
    <property type="match status" value="1"/>
</dbReference>
<proteinExistence type="predicted"/>
<dbReference type="KEGG" id="zal:AZF00_17280"/>
<evidence type="ECO:0000313" key="1">
    <source>
        <dbReference type="EMBL" id="AMO69945.1"/>
    </source>
</evidence>
<dbReference type="InterPro" id="IPR002347">
    <property type="entry name" value="SDR_fam"/>
</dbReference>
<dbReference type="InterPro" id="IPR052992">
    <property type="entry name" value="SDR_member_12"/>
</dbReference>
<dbReference type="SUPFAM" id="SSF51735">
    <property type="entry name" value="NAD(P)-binding Rossmann-fold domains"/>
    <property type="match status" value="1"/>
</dbReference>
<dbReference type="RefSeq" id="WP_062384393.1">
    <property type="nucleotide sequence ID" value="NZ_CP014544.1"/>
</dbReference>
<accession>A0A127M9T7</accession>